<dbReference type="OrthoDB" id="1433777at2759"/>
<feature type="compositionally biased region" description="Low complexity" evidence="1">
    <location>
        <begin position="333"/>
        <end position="346"/>
    </location>
</feature>
<evidence type="ECO:0000313" key="3">
    <source>
        <dbReference type="Proteomes" id="UP000554482"/>
    </source>
</evidence>
<sequence length="646" mass="73069">MEFSPKPVTKGGFRTYLPRERMMLRKMGKLEKGSPVREPGENIEISERIMEVRGKVEKDLEGLEAAFMRRWNHENNGDIIELGEEAWEDEERWQRSLIGKLQTKRWFGEEEIKKELIMNWNTSNKFEFMMAAKEFQNVEEGKLKEGERLKKELTRSDLEGKLSLTKSGIEGIMVLSETKVTTDKTCLYQLPDFKVVRQEVQLGCTEGTHKGEGTEDKEDVAMLTPEKGRSVLLDKQGSGEEELDGLTAMDFSPNPGKMIIGREIRSVDMTDATEDTRSKASTSRSIGYTFSACKKLIFQTLLDERLLKAQALYSDSEHPNPENKPKSPFKPATTQPYKTTTCNPTTPKKPKLKNQEIPFPTNKNPIKSSSPKVLKRKLESDQNLVSASYSSPAQALVTERRLHESTNEGGKDGKKEEITEALENRKPKSKKGRPKNGNRHKHQGGQTDGRGTDREFQSNKEEFSHTGDKRRKIIHSSIVLSNPSDLLFSGNFKRVWLKFLKDPKMRKSYVGTSSRNERKERVIRGDADAGAVNMKAEDKSNFNQVVFDDLIEKTRAVRGMSVFAPESIQVGKEISTLKDKGFSFAKALTINGEHTTEEADEDYALFLIAYAEDTEKIADDKFEEDEGYNLPKGDSKVAGNDQPPST</sequence>
<dbReference type="AlphaFoldDB" id="A0A7J6VWX2"/>
<feature type="compositionally biased region" description="Basic and acidic residues" evidence="1">
    <location>
        <begin position="315"/>
        <end position="325"/>
    </location>
</feature>
<reference evidence="2 3" key="1">
    <citation type="submission" date="2020-06" db="EMBL/GenBank/DDBJ databases">
        <title>Transcriptomic and genomic resources for Thalictrum thalictroides and T. hernandezii: Facilitating candidate gene discovery in an emerging model plant lineage.</title>
        <authorList>
            <person name="Arias T."/>
            <person name="Riano-Pachon D.M."/>
            <person name="Di Stilio V.S."/>
        </authorList>
    </citation>
    <scope>NUCLEOTIDE SEQUENCE [LARGE SCALE GENOMIC DNA]</scope>
    <source>
        <strain evidence="3">cv. WT478/WT964</strain>
        <tissue evidence="2">Leaves</tissue>
    </source>
</reference>
<dbReference type="EMBL" id="JABWDY010026453">
    <property type="protein sequence ID" value="KAF5188670.1"/>
    <property type="molecule type" value="Genomic_DNA"/>
</dbReference>
<keyword evidence="3" id="KW-1185">Reference proteome</keyword>
<feature type="compositionally biased region" description="Basic residues" evidence="1">
    <location>
        <begin position="427"/>
        <end position="443"/>
    </location>
</feature>
<proteinExistence type="predicted"/>
<evidence type="ECO:0000256" key="1">
    <source>
        <dbReference type="SAM" id="MobiDB-lite"/>
    </source>
</evidence>
<feature type="region of interest" description="Disordered" evidence="1">
    <location>
        <begin position="313"/>
        <end position="468"/>
    </location>
</feature>
<protein>
    <submittedName>
        <fullName evidence="2">Uncharacterized protein</fullName>
    </submittedName>
</protein>
<organism evidence="2 3">
    <name type="scientific">Thalictrum thalictroides</name>
    <name type="common">Rue-anemone</name>
    <name type="synonym">Anemone thalictroides</name>
    <dbReference type="NCBI Taxonomy" id="46969"/>
    <lineage>
        <taxon>Eukaryota</taxon>
        <taxon>Viridiplantae</taxon>
        <taxon>Streptophyta</taxon>
        <taxon>Embryophyta</taxon>
        <taxon>Tracheophyta</taxon>
        <taxon>Spermatophyta</taxon>
        <taxon>Magnoliopsida</taxon>
        <taxon>Ranunculales</taxon>
        <taxon>Ranunculaceae</taxon>
        <taxon>Thalictroideae</taxon>
        <taxon>Thalictrum</taxon>
    </lineage>
</organism>
<gene>
    <name evidence="2" type="ORF">FRX31_021744</name>
</gene>
<feature type="compositionally biased region" description="Basic and acidic residues" evidence="1">
    <location>
        <begin position="450"/>
        <end position="467"/>
    </location>
</feature>
<feature type="region of interest" description="Disordered" evidence="1">
    <location>
        <begin position="620"/>
        <end position="646"/>
    </location>
</feature>
<accession>A0A7J6VWX2</accession>
<name>A0A7J6VWX2_THATH</name>
<feature type="compositionally biased region" description="Polar residues" evidence="1">
    <location>
        <begin position="381"/>
        <end position="393"/>
    </location>
</feature>
<comment type="caution">
    <text evidence="2">The sequence shown here is derived from an EMBL/GenBank/DDBJ whole genome shotgun (WGS) entry which is preliminary data.</text>
</comment>
<feature type="compositionally biased region" description="Polar residues" evidence="1">
    <location>
        <begin position="361"/>
        <end position="371"/>
    </location>
</feature>
<feature type="compositionally biased region" description="Basic and acidic residues" evidence="1">
    <location>
        <begin position="398"/>
        <end position="426"/>
    </location>
</feature>
<dbReference type="Proteomes" id="UP000554482">
    <property type="component" value="Unassembled WGS sequence"/>
</dbReference>
<evidence type="ECO:0000313" key="2">
    <source>
        <dbReference type="EMBL" id="KAF5188670.1"/>
    </source>
</evidence>